<dbReference type="EMBL" id="LIBB01000269">
    <property type="protein sequence ID" value="KRO70943.1"/>
    <property type="molecule type" value="Genomic_DNA"/>
</dbReference>
<dbReference type="NCBIfam" id="TIGR02800">
    <property type="entry name" value="propeller_TolB"/>
    <property type="match status" value="1"/>
</dbReference>
<dbReference type="InterPro" id="IPR014167">
    <property type="entry name" value="Tol-Pal_TolB"/>
</dbReference>
<evidence type="ECO:0000256" key="2">
    <source>
        <dbReference type="ARBA" id="ARBA00009820"/>
    </source>
</evidence>
<comment type="subcellular location">
    <subcellularLocation>
        <location evidence="1 5">Periplasm</location>
    </subcellularLocation>
</comment>
<keyword evidence="5" id="KW-0131">Cell cycle</keyword>
<proteinExistence type="inferred from homology"/>
<feature type="domain" description="TolB N-terminal" evidence="6">
    <location>
        <begin position="25"/>
        <end position="127"/>
    </location>
</feature>
<gene>
    <name evidence="5" type="primary">tolB</name>
    <name evidence="7" type="ORF">ABR69_01940</name>
</gene>
<comment type="caution">
    <text evidence="7">The sequence shown here is derived from an EMBL/GenBank/DDBJ whole genome shotgun (WGS) entry which is preliminary data.</text>
</comment>
<dbReference type="SUPFAM" id="SSF69304">
    <property type="entry name" value="Tricorn protease N-terminal domain"/>
    <property type="match status" value="1"/>
</dbReference>
<evidence type="ECO:0000313" key="7">
    <source>
        <dbReference type="EMBL" id="KRO70943.1"/>
    </source>
</evidence>
<dbReference type="Pfam" id="PF04052">
    <property type="entry name" value="TolB_N"/>
    <property type="match status" value="1"/>
</dbReference>
<name>A0A0R2S7Q8_9GAMM</name>
<evidence type="ECO:0000256" key="5">
    <source>
        <dbReference type="HAMAP-Rule" id="MF_00671"/>
    </source>
</evidence>
<sequence length="439" mass="49414">MNLNRTLPLLFVISVLMSFSVRAELSIQITQGIDNPIPIAVVPFSWEGSGVLDEDIGEIVTADLQQVGEFRALSPSNMLALPREEREVYYRDWSVLAQDYLLVGKVQRSPGSELIQVQYEFFDINREIKLAGEVLTGTTSQLRDIGHEISNVVFELVTGTRGAFTTQILYIVSEFVSPEVSYFRLEKADYDGRRAQVLLESREPIMSPSWSPNGQDIAYVSFETDLPRIYTQNIATGQRRQITNFPNINSSPVWSPDGTKLAMVLSKDGSPDIYVQDLLSNELIRITDHPAIDTEPAWSRDGRSLVFMSDRTGQPQIYQMEIGASTYDVERLTYDCFHCAKGQFLPDGVNLVHVRRETRQSPEYQISIMNVETLRVITLTSTKFDESPSVAPNGSMIMYATKFNGRGVLDAVSIDGRVKFRLPSSRGDVREPAWSPYLN</sequence>
<evidence type="ECO:0000313" key="8">
    <source>
        <dbReference type="Proteomes" id="UP000051934"/>
    </source>
</evidence>
<keyword evidence="4 5" id="KW-0574">Periplasm</keyword>
<keyword evidence="5" id="KW-0132">Cell division</keyword>
<dbReference type="PANTHER" id="PTHR36842">
    <property type="entry name" value="PROTEIN TOLB HOMOLOG"/>
    <property type="match status" value="1"/>
</dbReference>
<dbReference type="HAMAP" id="MF_00671">
    <property type="entry name" value="TolB"/>
    <property type="match status" value="1"/>
</dbReference>
<evidence type="ECO:0000256" key="4">
    <source>
        <dbReference type="ARBA" id="ARBA00022764"/>
    </source>
</evidence>
<dbReference type="InterPro" id="IPR007195">
    <property type="entry name" value="TolB_N"/>
</dbReference>
<dbReference type="PANTHER" id="PTHR36842:SF1">
    <property type="entry name" value="PROTEIN TOLB"/>
    <property type="match status" value="1"/>
</dbReference>
<dbReference type="GO" id="GO:0051301">
    <property type="term" value="P:cell division"/>
    <property type="evidence" value="ECO:0007669"/>
    <property type="project" value="UniProtKB-UniRule"/>
</dbReference>
<comment type="function">
    <text evidence="5">Part of the Tol-Pal system, which plays a role in outer membrane invagination during cell division and is important for maintaining outer membrane integrity.</text>
</comment>
<dbReference type="Gene3D" id="2.120.10.30">
    <property type="entry name" value="TolB, C-terminal domain"/>
    <property type="match status" value="1"/>
</dbReference>
<comment type="subunit">
    <text evidence="5">The Tol-Pal system is composed of five core proteins: the inner membrane proteins TolA, TolQ and TolR, the periplasmic protein TolB and the outer membrane protein Pal. They form a network linking the inner and outer membranes and the peptidoglycan layer.</text>
</comment>
<evidence type="ECO:0000256" key="3">
    <source>
        <dbReference type="ARBA" id="ARBA00022729"/>
    </source>
</evidence>
<dbReference type="SUPFAM" id="SSF52964">
    <property type="entry name" value="TolB, N-terminal domain"/>
    <property type="match status" value="1"/>
</dbReference>
<evidence type="ECO:0000259" key="6">
    <source>
        <dbReference type="Pfam" id="PF04052"/>
    </source>
</evidence>
<evidence type="ECO:0000256" key="1">
    <source>
        <dbReference type="ARBA" id="ARBA00004418"/>
    </source>
</evidence>
<dbReference type="GO" id="GO:0042597">
    <property type="term" value="C:periplasmic space"/>
    <property type="evidence" value="ECO:0007669"/>
    <property type="project" value="UniProtKB-SubCell"/>
</dbReference>
<dbReference type="InterPro" id="IPR011659">
    <property type="entry name" value="WD40"/>
</dbReference>
<protein>
    <recommendedName>
        <fullName evidence="5">Tol-Pal system protein TolB</fullName>
    </recommendedName>
</protein>
<accession>A0A0R2S7Q8</accession>
<comment type="similarity">
    <text evidence="2 5">Belongs to the TolB family.</text>
</comment>
<keyword evidence="3 5" id="KW-0732">Signal</keyword>
<dbReference type="Gene3D" id="3.40.50.10070">
    <property type="entry name" value="TolB, N-terminal domain"/>
    <property type="match status" value="1"/>
</dbReference>
<dbReference type="AlphaFoldDB" id="A0A0R2S7Q8"/>
<reference evidence="7 8" key="1">
    <citation type="submission" date="2015-10" db="EMBL/GenBank/DDBJ databases">
        <title>Metagenome-Assembled Genomes uncover a global brackish microbiome.</title>
        <authorList>
            <person name="Hugerth L.W."/>
            <person name="Larsson J."/>
            <person name="Alneberg J."/>
            <person name="Lindh M.V."/>
            <person name="Legrand C."/>
            <person name="Pinhassi J."/>
            <person name="Andersson A.F."/>
        </authorList>
    </citation>
    <scope>NUCLEOTIDE SEQUENCE [LARGE SCALE GENOMIC DNA]</scope>
    <source>
        <strain evidence="7">BACL4 MAG-120507-bin80</strain>
    </source>
</reference>
<organism evidence="7 8">
    <name type="scientific">OM182 bacterium BACL3 MAG-120507-bin80</name>
    <dbReference type="NCBI Taxonomy" id="1655577"/>
    <lineage>
        <taxon>Bacteria</taxon>
        <taxon>Pseudomonadati</taxon>
        <taxon>Pseudomonadota</taxon>
        <taxon>Gammaproteobacteria</taxon>
        <taxon>OMG group</taxon>
        <taxon>OM182 clade</taxon>
    </lineage>
</organism>
<dbReference type="GO" id="GO:0017038">
    <property type="term" value="P:protein import"/>
    <property type="evidence" value="ECO:0007669"/>
    <property type="project" value="InterPro"/>
</dbReference>
<dbReference type="Pfam" id="PF07676">
    <property type="entry name" value="PD40"/>
    <property type="match status" value="4"/>
</dbReference>
<dbReference type="Proteomes" id="UP000051934">
    <property type="component" value="Unassembled WGS sequence"/>
</dbReference>
<dbReference type="InterPro" id="IPR011042">
    <property type="entry name" value="6-blade_b-propeller_TolB-like"/>
</dbReference>